<accession>A0A816RYG6</accession>
<dbReference type="EMBL" id="HG994360">
    <property type="protein sequence ID" value="CAF2081395.1"/>
    <property type="molecule type" value="Genomic_DNA"/>
</dbReference>
<sequence length="72" mass="8781">VYRNSNKVECTVLEKEMMRRKMKAWKKKEVIFFFFFFFLLTESLEKSLVFFEKPKFDSISKVKGPEKKLELC</sequence>
<proteinExistence type="predicted"/>
<dbReference type="AlphaFoldDB" id="A0A816RYG6"/>
<reference evidence="1" key="1">
    <citation type="submission" date="2021-01" db="EMBL/GenBank/DDBJ databases">
        <authorList>
            <consortium name="Genoscope - CEA"/>
            <person name="William W."/>
        </authorList>
    </citation>
    <scope>NUCLEOTIDE SEQUENCE</scope>
</reference>
<feature type="non-terminal residue" evidence="1">
    <location>
        <position position="72"/>
    </location>
</feature>
<organism evidence="1">
    <name type="scientific">Brassica napus</name>
    <name type="common">Rape</name>
    <dbReference type="NCBI Taxonomy" id="3708"/>
    <lineage>
        <taxon>Eukaryota</taxon>
        <taxon>Viridiplantae</taxon>
        <taxon>Streptophyta</taxon>
        <taxon>Embryophyta</taxon>
        <taxon>Tracheophyta</taxon>
        <taxon>Spermatophyta</taxon>
        <taxon>Magnoliopsida</taxon>
        <taxon>eudicotyledons</taxon>
        <taxon>Gunneridae</taxon>
        <taxon>Pentapetalae</taxon>
        <taxon>rosids</taxon>
        <taxon>malvids</taxon>
        <taxon>Brassicales</taxon>
        <taxon>Brassicaceae</taxon>
        <taxon>Brassiceae</taxon>
        <taxon>Brassica</taxon>
    </lineage>
</organism>
<evidence type="ECO:0000313" key="1">
    <source>
        <dbReference type="EMBL" id="CAF2081395.1"/>
    </source>
</evidence>
<dbReference type="Proteomes" id="UP001295469">
    <property type="component" value="Chromosome A06"/>
</dbReference>
<gene>
    <name evidence="1" type="ORF">DARMORV10_A06P02540.1</name>
</gene>
<name>A0A816RYG6_BRANA</name>
<protein>
    <submittedName>
        <fullName evidence="1">(rape) hypothetical protein</fullName>
    </submittedName>
</protein>